<reference evidence="2 3" key="1">
    <citation type="journal article" date="2019" name="Syst. Appl. Microbiol.">
        <title>Microvirga tunisiensis sp. nov., a root nodule symbiotic bacterium isolated from Lupinus micranthus and L. luteus grown in Northern Tunisia.</title>
        <authorList>
            <person name="Msaddak A."/>
            <person name="Rejili M."/>
            <person name="Duran D."/>
            <person name="Mars M."/>
            <person name="Palacios J.M."/>
            <person name="Ruiz-Argueso T."/>
            <person name="Rey L."/>
            <person name="Imperial J."/>
        </authorList>
    </citation>
    <scope>NUCLEOTIDE SEQUENCE [LARGE SCALE GENOMIC DNA]</scope>
    <source>
        <strain evidence="2 3">Lmie10</strain>
    </source>
</reference>
<evidence type="ECO:0000256" key="1">
    <source>
        <dbReference type="SAM" id="MobiDB-lite"/>
    </source>
</evidence>
<dbReference type="Proteomes" id="UP000403266">
    <property type="component" value="Unassembled WGS sequence"/>
</dbReference>
<feature type="compositionally biased region" description="Basic and acidic residues" evidence="1">
    <location>
        <begin position="62"/>
        <end position="71"/>
    </location>
</feature>
<evidence type="ECO:0000313" key="2">
    <source>
        <dbReference type="EMBL" id="MPR29092.1"/>
    </source>
</evidence>
<evidence type="ECO:0000313" key="3">
    <source>
        <dbReference type="Proteomes" id="UP000403266"/>
    </source>
</evidence>
<dbReference type="RefSeq" id="WP_152715782.1">
    <property type="nucleotide sequence ID" value="NZ_VOSJ01000201.1"/>
</dbReference>
<feature type="region of interest" description="Disordered" evidence="1">
    <location>
        <begin position="57"/>
        <end position="81"/>
    </location>
</feature>
<protein>
    <submittedName>
        <fullName evidence="2">Uncharacterized protein</fullName>
    </submittedName>
</protein>
<name>A0A5N7MPZ4_9HYPH</name>
<sequence>MDLKGKMEHRERRHDLACRKKVNLKSAAAHRIDALGDPVCGDAEAGVVLWSRGHHVPAEGLRGNDSEHRENGISSAKCRMT</sequence>
<gene>
    <name evidence="2" type="ORF">FS320_29265</name>
</gene>
<proteinExistence type="predicted"/>
<accession>A0A5N7MPZ4</accession>
<keyword evidence="3" id="KW-1185">Reference proteome</keyword>
<comment type="caution">
    <text evidence="2">The sequence shown here is derived from an EMBL/GenBank/DDBJ whole genome shotgun (WGS) entry which is preliminary data.</text>
</comment>
<dbReference type="AlphaFoldDB" id="A0A5N7MPZ4"/>
<organism evidence="2 3">
    <name type="scientific">Microvirga tunisiensis</name>
    <dbReference type="NCBI Taxonomy" id="2108360"/>
    <lineage>
        <taxon>Bacteria</taxon>
        <taxon>Pseudomonadati</taxon>
        <taxon>Pseudomonadota</taxon>
        <taxon>Alphaproteobacteria</taxon>
        <taxon>Hyphomicrobiales</taxon>
        <taxon>Methylobacteriaceae</taxon>
        <taxon>Microvirga</taxon>
    </lineage>
</organism>
<dbReference type="EMBL" id="VOSK01000197">
    <property type="protein sequence ID" value="MPR29092.1"/>
    <property type="molecule type" value="Genomic_DNA"/>
</dbReference>